<feature type="repeat" description="Pumilio" evidence="2">
    <location>
        <begin position="516"/>
        <end position="551"/>
    </location>
</feature>
<keyword evidence="1" id="KW-0677">Repeat</keyword>
<name>A0A6J2VGX1_CHACN</name>
<dbReference type="GO" id="GO:0000447">
    <property type="term" value="P:endonucleolytic cleavage in ITS1 to separate SSU-rRNA from 5.8S rRNA and LSU-rRNA from tricistronic rRNA transcript (SSU-rRNA, 5.8S rRNA, LSU-rRNA)"/>
    <property type="evidence" value="ECO:0007669"/>
    <property type="project" value="TreeGrafter"/>
</dbReference>
<evidence type="ECO:0000313" key="5">
    <source>
        <dbReference type="RefSeq" id="XP_030631098.1"/>
    </source>
</evidence>
<dbReference type="Gene3D" id="1.25.10.10">
    <property type="entry name" value="Leucine-rich Repeat Variant"/>
    <property type="match status" value="2"/>
</dbReference>
<evidence type="ECO:0000256" key="1">
    <source>
        <dbReference type="ARBA" id="ARBA00022737"/>
    </source>
</evidence>
<feature type="compositionally biased region" description="Basic and acidic residues" evidence="3">
    <location>
        <begin position="20"/>
        <end position="38"/>
    </location>
</feature>
<sequence>MEAQPKKNLKEGRLKRKRSGHGETRQEEGGRGDRNEGVKRKRLDAMSVGYFRRVNERLSDGFTEDEERSLFVENVLLEVKGKATLVAMDMTGSVTLQKLLPLASLTQVGEVLAELGGETGCEFKPVSCDRCGGHVMESALRQMSRWTEEDQTGNTEEETQGEDNGMLEAQVLLLSGVVRENFTEFLRHTHGSHVVRTLIHVLGGCLGPERSDNHSGRKSTTLLTDFEAPDSFWMELKHVFGCLMENMKICVTDAVAGLVLQTMLTVCHSKRPKLCKQLNKGIIGYITSLSSAPGVSPLLVFLKDQASSRLIETVIQLSHKALLRDLYKNHLRGQLVSLALHPIANFPVQKLISASAHLKIFLKVFDELNDGVEAILAAGHMGVIIQLVDSCAQREERQGVMLQRLLEAFHCAKPASRHLSCLPLFLSLLAYEVYYNTETAEGDTVTQRPLGSICYHGSCLVQTLAKFKDRSILMNSLHSLTPADLLTMGTDQFGSHALQSLVTLASDKGKGKILRKLEGQYVQLACSKYGSRLLEAIWNSAPVSQRQNIAQELVPSETQLRSDQFARHVWAKFALAHFVRRRAQWQEIQSGESKKRKMFSDILD</sequence>
<dbReference type="GO" id="GO:0005730">
    <property type="term" value="C:nucleolus"/>
    <property type="evidence" value="ECO:0007669"/>
    <property type="project" value="TreeGrafter"/>
</dbReference>
<dbReference type="Proteomes" id="UP000504632">
    <property type="component" value="Chromosome 5"/>
</dbReference>
<dbReference type="GO" id="GO:0000056">
    <property type="term" value="P:ribosomal small subunit export from nucleus"/>
    <property type="evidence" value="ECO:0007669"/>
    <property type="project" value="TreeGrafter"/>
</dbReference>
<dbReference type="GO" id="GO:0000480">
    <property type="term" value="P:endonucleolytic cleavage in 5'-ETS of tricistronic rRNA transcript (SSU-rRNA, 5.8S rRNA, LSU-rRNA)"/>
    <property type="evidence" value="ECO:0007669"/>
    <property type="project" value="TreeGrafter"/>
</dbReference>
<dbReference type="GO" id="GO:0000472">
    <property type="term" value="P:endonucleolytic cleavage to generate mature 5'-end of SSU-rRNA from (SSU-rRNA, 5.8S rRNA, LSU-rRNA)"/>
    <property type="evidence" value="ECO:0007669"/>
    <property type="project" value="TreeGrafter"/>
</dbReference>
<protein>
    <submittedName>
        <fullName evidence="5">Nucleolar protein 9</fullName>
    </submittedName>
</protein>
<dbReference type="InterPro" id="IPR016024">
    <property type="entry name" value="ARM-type_fold"/>
</dbReference>
<dbReference type="Pfam" id="PF22493">
    <property type="entry name" value="PUF_NOP9"/>
    <property type="match status" value="1"/>
</dbReference>
<dbReference type="GeneID" id="115812746"/>
<dbReference type="SMART" id="SM00025">
    <property type="entry name" value="Pumilio"/>
    <property type="match status" value="5"/>
</dbReference>
<dbReference type="FunCoup" id="A0A6J2VGX1">
    <property type="interactions" value="1592"/>
</dbReference>
<dbReference type="GO" id="GO:0030688">
    <property type="term" value="C:preribosome, small subunit precursor"/>
    <property type="evidence" value="ECO:0007669"/>
    <property type="project" value="TreeGrafter"/>
</dbReference>
<dbReference type="InterPro" id="IPR001313">
    <property type="entry name" value="Pumilio_RNA-bd_rpt"/>
</dbReference>
<dbReference type="CTD" id="161424"/>
<organism evidence="4 5">
    <name type="scientific">Chanos chanos</name>
    <name type="common">Milkfish</name>
    <name type="synonym">Mugil chanos</name>
    <dbReference type="NCBI Taxonomy" id="29144"/>
    <lineage>
        <taxon>Eukaryota</taxon>
        <taxon>Metazoa</taxon>
        <taxon>Chordata</taxon>
        <taxon>Craniata</taxon>
        <taxon>Vertebrata</taxon>
        <taxon>Euteleostomi</taxon>
        <taxon>Actinopterygii</taxon>
        <taxon>Neopterygii</taxon>
        <taxon>Teleostei</taxon>
        <taxon>Ostariophysi</taxon>
        <taxon>Gonorynchiformes</taxon>
        <taxon>Chanidae</taxon>
        <taxon>Chanos</taxon>
    </lineage>
</organism>
<dbReference type="SUPFAM" id="SSF48371">
    <property type="entry name" value="ARM repeat"/>
    <property type="match status" value="2"/>
</dbReference>
<evidence type="ECO:0000313" key="4">
    <source>
        <dbReference type="Proteomes" id="UP000504632"/>
    </source>
</evidence>
<dbReference type="PANTHER" id="PTHR13102:SF0">
    <property type="entry name" value="NUCLEOLAR PROTEIN 9"/>
    <property type="match status" value="1"/>
</dbReference>
<evidence type="ECO:0000256" key="3">
    <source>
        <dbReference type="SAM" id="MobiDB-lite"/>
    </source>
</evidence>
<dbReference type="AlphaFoldDB" id="A0A6J2VGX1"/>
<dbReference type="InParanoid" id="A0A6J2VGX1"/>
<accession>A0A6J2VGX1</accession>
<dbReference type="GO" id="GO:0003723">
    <property type="term" value="F:RNA binding"/>
    <property type="evidence" value="ECO:0007669"/>
    <property type="project" value="InterPro"/>
</dbReference>
<dbReference type="PANTHER" id="PTHR13102">
    <property type="entry name" value="NUCLEOLAR PROTEIN 9"/>
    <property type="match status" value="1"/>
</dbReference>
<evidence type="ECO:0000256" key="2">
    <source>
        <dbReference type="PROSITE-ProRule" id="PRU00317"/>
    </source>
</evidence>
<proteinExistence type="predicted"/>
<keyword evidence="4" id="KW-1185">Reference proteome</keyword>
<dbReference type="InterPro" id="IPR011989">
    <property type="entry name" value="ARM-like"/>
</dbReference>
<dbReference type="GO" id="GO:0030686">
    <property type="term" value="C:90S preribosome"/>
    <property type="evidence" value="ECO:0007669"/>
    <property type="project" value="TreeGrafter"/>
</dbReference>
<feature type="region of interest" description="Disordered" evidence="3">
    <location>
        <begin position="1"/>
        <end position="39"/>
    </location>
</feature>
<feature type="compositionally biased region" description="Basic and acidic residues" evidence="3">
    <location>
        <begin position="1"/>
        <end position="12"/>
    </location>
</feature>
<dbReference type="PROSITE" id="PS50302">
    <property type="entry name" value="PUM"/>
    <property type="match status" value="2"/>
</dbReference>
<dbReference type="OrthoDB" id="9987665at2759"/>
<dbReference type="InterPro" id="IPR040000">
    <property type="entry name" value="NOP9"/>
</dbReference>
<feature type="repeat" description="Pumilio" evidence="2">
    <location>
        <begin position="479"/>
        <end position="515"/>
    </location>
</feature>
<reference evidence="5" key="1">
    <citation type="submission" date="2025-08" db="UniProtKB">
        <authorList>
            <consortium name="RefSeq"/>
        </authorList>
    </citation>
    <scope>IDENTIFICATION</scope>
</reference>
<dbReference type="RefSeq" id="XP_030631098.1">
    <property type="nucleotide sequence ID" value="XM_030775238.1"/>
</dbReference>
<gene>
    <name evidence="5" type="primary">nop9</name>
</gene>